<accession>A0AA41CHN3</accession>
<gene>
    <name evidence="1" type="ORF">I5V89_07605</name>
</gene>
<dbReference type="Proteomes" id="UP000634179">
    <property type="component" value="Unassembled WGS sequence"/>
</dbReference>
<dbReference type="AlphaFoldDB" id="A0AA41CHN3"/>
<sequence length="102" mass="10974">MFQVKAPETFKSTLTIAGHGREQKLNLTYRHLQQAAYADLLQRLAAGEVTPAQAILDIVTEWDADVALDTAGVELALQQQIGLDGAIVGGYVQALQVARKGN</sequence>
<protein>
    <recommendedName>
        <fullName evidence="3">Phage tail assembly chaperone</fullName>
    </recommendedName>
</protein>
<dbReference type="Pfam" id="PF08748">
    <property type="entry name" value="Phage_TAC_4"/>
    <property type="match status" value="1"/>
</dbReference>
<dbReference type="InterPro" id="IPR014859">
    <property type="entry name" value="Phage_TAC_4"/>
</dbReference>
<name>A0AA41CHN3_STEMA</name>
<evidence type="ECO:0000313" key="1">
    <source>
        <dbReference type="EMBL" id="MBH1789743.1"/>
    </source>
</evidence>
<dbReference type="EMBL" id="JADUOV010000004">
    <property type="protein sequence ID" value="MBH1789743.1"/>
    <property type="molecule type" value="Genomic_DNA"/>
</dbReference>
<reference evidence="1" key="1">
    <citation type="submission" date="2020-11" db="EMBL/GenBank/DDBJ databases">
        <title>Enhanced detection system for hospital associated transmission using whole genome sequencing surveillance.</title>
        <authorList>
            <person name="Harrison L.H."/>
            <person name="Van Tyne D."/>
            <person name="Marsh J.W."/>
            <person name="Griffith M.P."/>
            <person name="Snyder D.J."/>
            <person name="Cooper V.S."/>
            <person name="Mustapha M."/>
        </authorList>
    </citation>
    <scope>NUCLEOTIDE SEQUENCE</scope>
    <source>
        <strain evidence="1">STEN00053</strain>
    </source>
</reference>
<organism evidence="1 2">
    <name type="scientific">Stenotrophomonas maltophilia</name>
    <name type="common">Pseudomonas maltophilia</name>
    <name type="synonym">Xanthomonas maltophilia</name>
    <dbReference type="NCBI Taxonomy" id="40324"/>
    <lineage>
        <taxon>Bacteria</taxon>
        <taxon>Pseudomonadati</taxon>
        <taxon>Pseudomonadota</taxon>
        <taxon>Gammaproteobacteria</taxon>
        <taxon>Lysobacterales</taxon>
        <taxon>Lysobacteraceae</taxon>
        <taxon>Stenotrophomonas</taxon>
        <taxon>Stenotrophomonas maltophilia group</taxon>
    </lineage>
</organism>
<evidence type="ECO:0008006" key="3">
    <source>
        <dbReference type="Google" id="ProtNLM"/>
    </source>
</evidence>
<proteinExistence type="predicted"/>
<comment type="caution">
    <text evidence="1">The sequence shown here is derived from an EMBL/GenBank/DDBJ whole genome shotgun (WGS) entry which is preliminary data.</text>
</comment>
<evidence type="ECO:0000313" key="2">
    <source>
        <dbReference type="Proteomes" id="UP000634179"/>
    </source>
</evidence>